<evidence type="ECO:0000256" key="4">
    <source>
        <dbReference type="ARBA" id="ARBA00023054"/>
    </source>
</evidence>
<dbReference type="FunFam" id="1.10.418.10:FF:000023">
    <property type="entry name" value="EH domain-binding protein 1 isoform X1"/>
    <property type="match status" value="1"/>
</dbReference>
<evidence type="ECO:0000256" key="2">
    <source>
        <dbReference type="ARBA" id="ARBA00022553"/>
    </source>
</evidence>
<feature type="compositionally biased region" description="Basic and acidic residues" evidence="6">
    <location>
        <begin position="225"/>
        <end position="259"/>
    </location>
</feature>
<dbReference type="PROSITE" id="PS50021">
    <property type="entry name" value="CH"/>
    <property type="match status" value="1"/>
</dbReference>
<proteinExistence type="predicted"/>
<dbReference type="InterPro" id="IPR022735">
    <property type="entry name" value="bMERB_dom"/>
</dbReference>
<keyword evidence="3" id="KW-0967">Endosome</keyword>
<feature type="compositionally biased region" description="Polar residues" evidence="6">
    <location>
        <begin position="396"/>
        <end position="406"/>
    </location>
</feature>
<dbReference type="SUPFAM" id="SSF47576">
    <property type="entry name" value="Calponin-homology domain, CH-domain"/>
    <property type="match status" value="1"/>
</dbReference>
<keyword evidence="9" id="KW-1185">Reference proteome</keyword>
<keyword evidence="2" id="KW-0597">Phosphoprotein</keyword>
<organism evidence="8 9">
    <name type="scientific">Dimorphilus gyrociliatus</name>
    <dbReference type="NCBI Taxonomy" id="2664684"/>
    <lineage>
        <taxon>Eukaryota</taxon>
        <taxon>Metazoa</taxon>
        <taxon>Spiralia</taxon>
        <taxon>Lophotrochozoa</taxon>
        <taxon>Annelida</taxon>
        <taxon>Polychaeta</taxon>
        <taxon>Polychaeta incertae sedis</taxon>
        <taxon>Dinophilidae</taxon>
        <taxon>Dimorphilus</taxon>
    </lineage>
</organism>
<feature type="region of interest" description="Disordered" evidence="6">
    <location>
        <begin position="121"/>
        <end position="151"/>
    </location>
</feature>
<feature type="region of interest" description="Disordered" evidence="6">
    <location>
        <begin position="353"/>
        <end position="422"/>
    </location>
</feature>
<dbReference type="Pfam" id="PF00307">
    <property type="entry name" value="CH"/>
    <property type="match status" value="1"/>
</dbReference>
<keyword evidence="4 5" id="KW-0175">Coiled coil</keyword>
<dbReference type="Pfam" id="PF12130">
    <property type="entry name" value="bMERB_dom"/>
    <property type="match status" value="1"/>
</dbReference>
<feature type="region of interest" description="Disordered" evidence="6">
    <location>
        <begin position="213"/>
        <end position="326"/>
    </location>
</feature>
<dbReference type="OrthoDB" id="18853at2759"/>
<dbReference type="PANTHER" id="PTHR23167:SF46">
    <property type="entry name" value="EPS15 HOMOLOGY DOMAIN CONTAINING PROTEIN-BINDING PROTEIN 1, ISOFORM F"/>
    <property type="match status" value="1"/>
</dbReference>
<feature type="compositionally biased region" description="Polar residues" evidence="6">
    <location>
        <begin position="315"/>
        <end position="324"/>
    </location>
</feature>
<feature type="compositionally biased region" description="Polar residues" evidence="6">
    <location>
        <begin position="353"/>
        <end position="362"/>
    </location>
</feature>
<feature type="compositionally biased region" description="Polar residues" evidence="6">
    <location>
        <begin position="136"/>
        <end position="151"/>
    </location>
</feature>
<feature type="region of interest" description="Disordered" evidence="6">
    <location>
        <begin position="488"/>
        <end position="508"/>
    </location>
</feature>
<name>A0A7I8V745_9ANNE</name>
<evidence type="ECO:0000256" key="5">
    <source>
        <dbReference type="SAM" id="Coils"/>
    </source>
</evidence>
<feature type="compositionally biased region" description="Basic and acidic residues" evidence="6">
    <location>
        <begin position="408"/>
        <end position="421"/>
    </location>
</feature>
<dbReference type="InterPro" id="IPR001715">
    <property type="entry name" value="CH_dom"/>
</dbReference>
<feature type="coiled-coil region" evidence="5">
    <location>
        <begin position="618"/>
        <end position="679"/>
    </location>
</feature>
<comment type="subcellular location">
    <subcellularLocation>
        <location evidence="1">Endosome</location>
    </subcellularLocation>
</comment>
<dbReference type="SMART" id="SM01203">
    <property type="entry name" value="DUF3585"/>
    <property type="match status" value="1"/>
</dbReference>
<evidence type="ECO:0000256" key="6">
    <source>
        <dbReference type="SAM" id="MobiDB-lite"/>
    </source>
</evidence>
<protein>
    <submittedName>
        <fullName evidence="8">DgyrCDS1295</fullName>
    </submittedName>
</protein>
<sequence>MAPQSQADKLGNLLKWCQIQTRGYEKYGVNVKNFTTSFKNGMAFCAMIHNYGPDLINMEELNPDDVFYNNHLAFTVGFTHFNIPQYLEAEDMVAMRVPDRLCIITYISGMYKELAKREKQTAKTPIKKTPSDEVKSNISNKPVRPTASTESNCSRCRHCSKSVEFLIERAFSNGVLYHRRCLSQKNRENLTFVGTKTSSDPVSATKPIVSTSIVTSSTSNVTSHRKPDVIIDQNSKKFDSKADHNSRKPDILKEQDFRKPSANIADSKSKVLTSTIHHRINNTSQSKPNDNLQHGLKHDSKPTPSASEEGKFQPISPNNRTGSVVSPEGLKIFKPLNRVENREQQPTIIQKFPTTVGNTTGPTIIGQPPKTNFGSNNGVWKPVRPKEKIMKDPPINSVSTENSLSPNGKEKTVDKPPDRKPTIIGHCVMKPVIPRNNVCQECGKIISRPFEEIKENEKFYHQRCLNKKRKNLASQPEQVIEVEKVPKSPINNNKQEILPPKPLRPPNPPNLKLHNRPMESYENNPVKPPRGIPDVVDSNQKKTINTEKLNESDKKLLEIKNQLDKLEVKGRRIEELYRIEETKPSGNPDGILPEFLSVITEKNELVRLEEDIIYKRRNEELEKEQKALLEKYYKLKEKLGEGNYSKSLKELEERIVKIVEERNRVVQNVEEARKRILEEDEYVQTMLDLKFKGVGGQERYIS</sequence>
<feature type="compositionally biased region" description="Polar residues" evidence="6">
    <location>
        <begin position="369"/>
        <end position="378"/>
    </location>
</feature>
<dbReference type="AlphaFoldDB" id="A0A7I8V745"/>
<reference evidence="8 9" key="1">
    <citation type="submission" date="2020-08" db="EMBL/GenBank/DDBJ databases">
        <authorList>
            <person name="Hejnol A."/>
        </authorList>
    </citation>
    <scope>NUCLEOTIDE SEQUENCE [LARGE SCALE GENOMIC DNA]</scope>
</reference>
<evidence type="ECO:0000313" key="8">
    <source>
        <dbReference type="EMBL" id="CAD5112049.1"/>
    </source>
</evidence>
<feature type="compositionally biased region" description="Low complexity" evidence="6">
    <location>
        <begin position="213"/>
        <end position="222"/>
    </location>
</feature>
<feature type="compositionally biased region" description="Polar residues" evidence="6">
    <location>
        <begin position="264"/>
        <end position="292"/>
    </location>
</feature>
<dbReference type="SMART" id="SM00033">
    <property type="entry name" value="CH"/>
    <property type="match status" value="1"/>
</dbReference>
<feature type="coiled-coil region" evidence="5">
    <location>
        <begin position="549"/>
        <end position="576"/>
    </location>
</feature>
<feature type="compositionally biased region" description="Pro residues" evidence="6">
    <location>
        <begin position="499"/>
        <end position="508"/>
    </location>
</feature>
<evidence type="ECO:0000313" key="9">
    <source>
        <dbReference type="Proteomes" id="UP000549394"/>
    </source>
</evidence>
<dbReference type="EMBL" id="CAJFCJ010000002">
    <property type="protein sequence ID" value="CAD5112049.1"/>
    <property type="molecule type" value="Genomic_DNA"/>
</dbReference>
<comment type="caution">
    <text evidence="8">The sequence shown here is derived from an EMBL/GenBank/DDBJ whole genome shotgun (WGS) entry which is preliminary data.</text>
</comment>
<evidence type="ECO:0000259" key="7">
    <source>
        <dbReference type="PROSITE" id="PS50021"/>
    </source>
</evidence>
<dbReference type="Gene3D" id="1.10.418.10">
    <property type="entry name" value="Calponin-like domain"/>
    <property type="match status" value="1"/>
</dbReference>
<dbReference type="GO" id="GO:0005768">
    <property type="term" value="C:endosome"/>
    <property type="evidence" value="ECO:0007669"/>
    <property type="project" value="UniProtKB-SubCell"/>
</dbReference>
<evidence type="ECO:0000256" key="1">
    <source>
        <dbReference type="ARBA" id="ARBA00004177"/>
    </source>
</evidence>
<dbReference type="InterPro" id="IPR036872">
    <property type="entry name" value="CH_dom_sf"/>
</dbReference>
<feature type="domain" description="Calponin-homology (CH)" evidence="7">
    <location>
        <begin position="7"/>
        <end position="115"/>
    </location>
</feature>
<dbReference type="InterPro" id="IPR050540">
    <property type="entry name" value="F-actin_Monoox_Mical"/>
</dbReference>
<gene>
    <name evidence="8" type="ORF">DGYR_LOCUS1257</name>
</gene>
<dbReference type="Proteomes" id="UP000549394">
    <property type="component" value="Unassembled WGS sequence"/>
</dbReference>
<dbReference type="PANTHER" id="PTHR23167">
    <property type="entry name" value="CALPONIN HOMOLOGY DOMAIN-CONTAINING PROTEIN DDB_G0272472-RELATED"/>
    <property type="match status" value="1"/>
</dbReference>
<evidence type="ECO:0000256" key="3">
    <source>
        <dbReference type="ARBA" id="ARBA00022753"/>
    </source>
</evidence>
<accession>A0A7I8V745</accession>